<proteinExistence type="predicted"/>
<dbReference type="AlphaFoldDB" id="A0A2P4YMP7"/>
<gene>
    <name evidence="1" type="ORF">PHPALM_3325</name>
</gene>
<reference evidence="1 2" key="1">
    <citation type="journal article" date="2017" name="Genome Biol. Evol.">
        <title>Phytophthora megakarya and P. palmivora, closely related causal agents of cacao black pod rot, underwent increases in genome sizes and gene numbers by different mechanisms.</title>
        <authorList>
            <person name="Ali S.S."/>
            <person name="Shao J."/>
            <person name="Lary D.J."/>
            <person name="Kronmiller B."/>
            <person name="Shen D."/>
            <person name="Strem M.D."/>
            <person name="Amoako-Attah I."/>
            <person name="Akrofi A.Y."/>
            <person name="Begoude B.A."/>
            <person name="Ten Hoopen G.M."/>
            <person name="Coulibaly K."/>
            <person name="Kebe B.I."/>
            <person name="Melnick R.L."/>
            <person name="Guiltinan M.J."/>
            <person name="Tyler B.M."/>
            <person name="Meinhardt L.W."/>
            <person name="Bailey B.A."/>
        </authorList>
    </citation>
    <scope>NUCLEOTIDE SEQUENCE [LARGE SCALE GENOMIC DNA]</scope>
    <source>
        <strain evidence="2">sbr112.9</strain>
    </source>
</reference>
<organism evidence="1 2">
    <name type="scientific">Phytophthora palmivora</name>
    <dbReference type="NCBI Taxonomy" id="4796"/>
    <lineage>
        <taxon>Eukaryota</taxon>
        <taxon>Sar</taxon>
        <taxon>Stramenopiles</taxon>
        <taxon>Oomycota</taxon>
        <taxon>Peronosporomycetes</taxon>
        <taxon>Peronosporales</taxon>
        <taxon>Peronosporaceae</taxon>
        <taxon>Phytophthora</taxon>
    </lineage>
</organism>
<evidence type="ECO:0000313" key="2">
    <source>
        <dbReference type="Proteomes" id="UP000237271"/>
    </source>
</evidence>
<protein>
    <submittedName>
        <fullName evidence="1">Pogo transposable element with KRAB domainlike putative</fullName>
    </submittedName>
</protein>
<accession>A0A2P4YMP7</accession>
<name>A0A2P4YMP7_9STRA</name>
<comment type="caution">
    <text evidence="1">The sequence shown here is derived from an EMBL/GenBank/DDBJ whole genome shotgun (WGS) entry which is preliminary data.</text>
</comment>
<dbReference type="OrthoDB" id="128606at2759"/>
<keyword evidence="2" id="KW-1185">Reference proteome</keyword>
<dbReference type="Proteomes" id="UP000237271">
    <property type="component" value="Unassembled WGS sequence"/>
</dbReference>
<dbReference type="EMBL" id="NCKW01001845">
    <property type="protein sequence ID" value="POM79074.1"/>
    <property type="molecule type" value="Genomic_DNA"/>
</dbReference>
<evidence type="ECO:0000313" key="1">
    <source>
        <dbReference type="EMBL" id="POM79074.1"/>
    </source>
</evidence>
<sequence length="68" mass="7750">MCVVPGGLTPYLQAGDITIYWVLRAWRDTEEATVMDSVETAGFANEPTDWLIAKHDVYGAKFRKRWSD</sequence>